<feature type="domain" description="Aminoacyl-transfer RNA synthetases class-II family profile" evidence="8">
    <location>
        <begin position="148"/>
        <end position="465"/>
    </location>
</feature>
<dbReference type="GO" id="GO:0004816">
    <property type="term" value="F:asparagine-tRNA ligase activity"/>
    <property type="evidence" value="ECO:0007669"/>
    <property type="project" value="UniProtKB-EC"/>
</dbReference>
<evidence type="ECO:0000313" key="10">
    <source>
        <dbReference type="RefSeq" id="XP_022322938.1"/>
    </source>
</evidence>
<dbReference type="AlphaFoldDB" id="A0A8B8D4B8"/>
<dbReference type="RefSeq" id="XP_022322938.1">
    <property type="nucleotide sequence ID" value="XM_022467230.1"/>
</dbReference>
<dbReference type="PANTHER" id="PTHR22594:SF34">
    <property type="entry name" value="ASPARAGINE--TRNA LIGASE, MITOCHONDRIAL-RELATED"/>
    <property type="match status" value="1"/>
</dbReference>
<comment type="similarity">
    <text evidence="1">Belongs to the class-II aminoacyl-tRNA synthetase family.</text>
</comment>
<proteinExistence type="inferred from homology"/>
<dbReference type="PROSITE" id="PS50007">
    <property type="entry name" value="PIPLC_X_DOMAIN"/>
    <property type="match status" value="1"/>
</dbReference>
<gene>
    <name evidence="10" type="primary">LOC111124379</name>
</gene>
<evidence type="ECO:0000256" key="5">
    <source>
        <dbReference type="ARBA" id="ARBA00022840"/>
    </source>
</evidence>
<evidence type="ECO:0000313" key="9">
    <source>
        <dbReference type="Proteomes" id="UP000694844"/>
    </source>
</evidence>
<dbReference type="Gene3D" id="3.30.930.10">
    <property type="entry name" value="Bira Bifunctional Protein, Domain 2"/>
    <property type="match status" value="1"/>
</dbReference>
<protein>
    <recommendedName>
        <fullName evidence="2">asparagine--tRNA ligase</fullName>
        <ecNumber evidence="2">6.1.1.22</ecNumber>
    </recommendedName>
</protein>
<dbReference type="GO" id="GO:0005524">
    <property type="term" value="F:ATP binding"/>
    <property type="evidence" value="ECO:0007669"/>
    <property type="project" value="UniProtKB-KW"/>
</dbReference>
<dbReference type="NCBIfam" id="NF003037">
    <property type="entry name" value="PRK03932.1"/>
    <property type="match status" value="1"/>
</dbReference>
<dbReference type="GO" id="GO:0003676">
    <property type="term" value="F:nucleic acid binding"/>
    <property type="evidence" value="ECO:0007669"/>
    <property type="project" value="InterPro"/>
</dbReference>
<reference evidence="10" key="1">
    <citation type="submission" date="2025-08" db="UniProtKB">
        <authorList>
            <consortium name="RefSeq"/>
        </authorList>
    </citation>
    <scope>IDENTIFICATION</scope>
    <source>
        <tissue evidence="10">Whole sample</tissue>
    </source>
</reference>
<accession>A0A8B8D4B8</accession>
<keyword evidence="6" id="KW-0648">Protein biosynthesis</keyword>
<dbReference type="PROSITE" id="PS50862">
    <property type="entry name" value="AA_TRNA_LIGASE_II"/>
    <property type="match status" value="1"/>
</dbReference>
<dbReference type="CDD" id="cd04318">
    <property type="entry name" value="EcAsnRS_like_N"/>
    <property type="match status" value="1"/>
</dbReference>
<dbReference type="SUPFAM" id="SSF50249">
    <property type="entry name" value="Nucleic acid-binding proteins"/>
    <property type="match status" value="1"/>
</dbReference>
<dbReference type="PANTHER" id="PTHR22594">
    <property type="entry name" value="ASPARTYL/LYSYL-TRNA SYNTHETASE"/>
    <property type="match status" value="1"/>
</dbReference>
<dbReference type="Proteomes" id="UP000694844">
    <property type="component" value="Chromosome 3"/>
</dbReference>
<dbReference type="GeneID" id="111124379"/>
<keyword evidence="4" id="KW-0547">Nucleotide-binding</keyword>
<evidence type="ECO:0000256" key="1">
    <source>
        <dbReference type="ARBA" id="ARBA00008226"/>
    </source>
</evidence>
<keyword evidence="3 10" id="KW-0436">Ligase</keyword>
<dbReference type="Pfam" id="PF01336">
    <property type="entry name" value="tRNA_anti-codon"/>
    <property type="match status" value="1"/>
</dbReference>
<name>A0A8B8D4B8_CRAVI</name>
<sequence length="473" mass="54466">MSAPLSQNMKQLCVNCQRNLQRLRCRYFSVGFIHNTVLKGWVRHIRKQKHIAFIHLNDGSQKPAPQIVAPTELCSNEVTEGSCISVFGRFQESIGKEQDIEFLAEEIKVHGACDVKKFPFQPRKIHSHEHIRQFLHLRSKTALISAVMRIRNNVTMAVHKFFQDNGYICIQTPILSSNDCEGAGQLFNVKVLEKTDDDEVSEQDFFQKPVYLTVSGQLHLKQWQVESQSIYFSPAFRAERSSTSHHLAEFYMIEAELAFAEHLEDIMQVMEGLIKSITVDALETSAEDIQFVHKRNSVTLIFEFFLQKAIEDIVKKEFIRMSYEDALEVLNKNSANTTLKWGDDLQKAHEKSLVKYCGNAPVFVTDYPKELKPFYARQNSDQRTVAGLDLLMPWVGELCGGTLREERYDLLYQKLQSKDLLNSLSWYLDLRQFGSSPHGGFGMGFDRYLQFLLGMPNIKDVTAFPRWTHHCPL</sequence>
<evidence type="ECO:0000256" key="2">
    <source>
        <dbReference type="ARBA" id="ARBA00012816"/>
    </source>
</evidence>
<keyword evidence="5" id="KW-0067">ATP-binding</keyword>
<dbReference type="InterPro" id="IPR045864">
    <property type="entry name" value="aa-tRNA-synth_II/BPL/LPL"/>
</dbReference>
<dbReference type="Pfam" id="PF00152">
    <property type="entry name" value="tRNA-synt_2"/>
    <property type="match status" value="1"/>
</dbReference>
<dbReference type="InterPro" id="IPR004365">
    <property type="entry name" value="NA-bd_OB_tRNA"/>
</dbReference>
<dbReference type="InterPro" id="IPR004522">
    <property type="entry name" value="Asn-tRNA-ligase"/>
</dbReference>
<dbReference type="EC" id="6.1.1.22" evidence="2"/>
<dbReference type="KEGG" id="cvn:111124379"/>
<keyword evidence="7" id="KW-0030">Aminoacyl-tRNA synthetase</keyword>
<dbReference type="InterPro" id="IPR004364">
    <property type="entry name" value="Aa-tRNA-synt_II"/>
</dbReference>
<dbReference type="GO" id="GO:0006421">
    <property type="term" value="P:asparaginyl-tRNA aminoacylation"/>
    <property type="evidence" value="ECO:0007669"/>
    <property type="project" value="InterPro"/>
</dbReference>
<dbReference type="OrthoDB" id="1931232at2759"/>
<evidence type="ECO:0000256" key="7">
    <source>
        <dbReference type="ARBA" id="ARBA00023146"/>
    </source>
</evidence>
<dbReference type="InterPro" id="IPR006195">
    <property type="entry name" value="aa-tRNA-synth_II"/>
</dbReference>
<keyword evidence="9" id="KW-1185">Reference proteome</keyword>
<dbReference type="SUPFAM" id="SSF55681">
    <property type="entry name" value="Class II aaRS and biotin synthetases"/>
    <property type="match status" value="1"/>
</dbReference>
<dbReference type="InterPro" id="IPR012340">
    <property type="entry name" value="NA-bd_OB-fold"/>
</dbReference>
<evidence type="ECO:0000256" key="3">
    <source>
        <dbReference type="ARBA" id="ARBA00022598"/>
    </source>
</evidence>
<organism evidence="9 10">
    <name type="scientific">Crassostrea virginica</name>
    <name type="common">Eastern oyster</name>
    <dbReference type="NCBI Taxonomy" id="6565"/>
    <lineage>
        <taxon>Eukaryota</taxon>
        <taxon>Metazoa</taxon>
        <taxon>Spiralia</taxon>
        <taxon>Lophotrochozoa</taxon>
        <taxon>Mollusca</taxon>
        <taxon>Bivalvia</taxon>
        <taxon>Autobranchia</taxon>
        <taxon>Pteriomorphia</taxon>
        <taxon>Ostreida</taxon>
        <taxon>Ostreoidea</taxon>
        <taxon>Ostreidae</taxon>
        <taxon>Crassostrea</taxon>
    </lineage>
</organism>
<dbReference type="GO" id="GO:0005739">
    <property type="term" value="C:mitochondrion"/>
    <property type="evidence" value="ECO:0007669"/>
    <property type="project" value="TreeGrafter"/>
</dbReference>
<dbReference type="Gene3D" id="2.40.50.140">
    <property type="entry name" value="Nucleic acid-binding proteins"/>
    <property type="match status" value="1"/>
</dbReference>
<evidence type="ECO:0000256" key="6">
    <source>
        <dbReference type="ARBA" id="ARBA00022917"/>
    </source>
</evidence>
<dbReference type="PRINTS" id="PR01042">
    <property type="entry name" value="TRNASYNTHASP"/>
</dbReference>
<dbReference type="NCBIfam" id="TIGR00457">
    <property type="entry name" value="asnS"/>
    <property type="match status" value="1"/>
</dbReference>
<evidence type="ECO:0000259" key="8">
    <source>
        <dbReference type="PROSITE" id="PS50862"/>
    </source>
</evidence>
<dbReference type="InterPro" id="IPR002312">
    <property type="entry name" value="Asp/Asn-tRNA-synth_IIb"/>
</dbReference>
<evidence type="ECO:0000256" key="4">
    <source>
        <dbReference type="ARBA" id="ARBA00022741"/>
    </source>
</evidence>